<proteinExistence type="inferred from homology"/>
<keyword evidence="10" id="KW-0406">Ion transport</keyword>
<evidence type="ECO:0000256" key="5">
    <source>
        <dbReference type="ARBA" id="ARBA00022519"/>
    </source>
</evidence>
<evidence type="ECO:0000313" key="14">
    <source>
        <dbReference type="EMBL" id="HIR54827.1"/>
    </source>
</evidence>
<feature type="binding site" evidence="12">
    <location>
        <position position="312"/>
    </location>
    <ligand>
        <name>K(+)</name>
        <dbReference type="ChEBI" id="CHEBI:29103"/>
    </ligand>
</feature>
<evidence type="ECO:0000256" key="9">
    <source>
        <dbReference type="ARBA" id="ARBA00022989"/>
    </source>
</evidence>
<feature type="transmembrane region" description="Helical" evidence="13">
    <location>
        <begin position="9"/>
        <end position="29"/>
    </location>
</feature>
<keyword evidence="7 13" id="KW-0812">Transmembrane</keyword>
<evidence type="ECO:0000256" key="3">
    <source>
        <dbReference type="ARBA" id="ARBA00022448"/>
    </source>
</evidence>
<dbReference type="InterPro" id="IPR004772">
    <property type="entry name" value="TrkH"/>
</dbReference>
<feature type="transmembrane region" description="Helical" evidence="13">
    <location>
        <begin position="35"/>
        <end position="55"/>
    </location>
</feature>
<dbReference type="PANTHER" id="PTHR32024:SF2">
    <property type="entry name" value="TRK SYSTEM POTASSIUM UPTAKE PROTEIN TRKG-RELATED"/>
    <property type="match status" value="1"/>
</dbReference>
<keyword evidence="3" id="KW-0813">Transport</keyword>
<dbReference type="Proteomes" id="UP000824238">
    <property type="component" value="Unassembled WGS sequence"/>
</dbReference>
<feature type="transmembrane region" description="Helical" evidence="13">
    <location>
        <begin position="236"/>
        <end position="257"/>
    </location>
</feature>
<feature type="transmembrane region" description="Helical" evidence="13">
    <location>
        <begin position="329"/>
        <end position="347"/>
    </location>
</feature>
<accession>A0A9D1DL76</accession>
<reference evidence="14" key="2">
    <citation type="journal article" date="2021" name="PeerJ">
        <title>Extensive microbial diversity within the chicken gut microbiome revealed by metagenomics and culture.</title>
        <authorList>
            <person name="Gilroy R."/>
            <person name="Ravi A."/>
            <person name="Getino M."/>
            <person name="Pursley I."/>
            <person name="Horton D.L."/>
            <person name="Alikhan N.F."/>
            <person name="Baker D."/>
            <person name="Gharbi K."/>
            <person name="Hall N."/>
            <person name="Watson M."/>
            <person name="Adriaenssens E.M."/>
            <person name="Foster-Nyarko E."/>
            <person name="Jarju S."/>
            <person name="Secka A."/>
            <person name="Antonio M."/>
            <person name="Oren A."/>
            <person name="Chaudhuri R.R."/>
            <person name="La Ragione R."/>
            <person name="Hildebrand F."/>
            <person name="Pallen M.J."/>
        </authorList>
    </citation>
    <scope>NUCLEOTIDE SEQUENCE</scope>
    <source>
        <strain evidence="14">ChiGjej3B3-7149</strain>
    </source>
</reference>
<gene>
    <name evidence="14" type="ORF">IAD36_04395</name>
</gene>
<dbReference type="Pfam" id="PF02386">
    <property type="entry name" value="TrkH"/>
    <property type="match status" value="2"/>
</dbReference>
<dbReference type="GO" id="GO:0015379">
    <property type="term" value="F:potassium:chloride symporter activity"/>
    <property type="evidence" value="ECO:0007669"/>
    <property type="project" value="InterPro"/>
</dbReference>
<feature type="binding site" evidence="12">
    <location>
        <position position="428"/>
    </location>
    <ligand>
        <name>K(+)</name>
        <dbReference type="ChEBI" id="CHEBI:29103"/>
    </ligand>
</feature>
<comment type="similarity">
    <text evidence="2">Belongs to the TrkH potassium transport family.</text>
</comment>
<feature type="binding site" evidence="12">
    <location>
        <position position="311"/>
    </location>
    <ligand>
        <name>K(+)</name>
        <dbReference type="ChEBI" id="CHEBI:29103"/>
    </ligand>
</feature>
<protein>
    <submittedName>
        <fullName evidence="14">TrkH family potassium uptake protein</fullName>
    </submittedName>
</protein>
<comment type="subcellular location">
    <subcellularLocation>
        <location evidence="1">Cell inner membrane</location>
        <topology evidence="1">Multi-pass membrane protein</topology>
    </subcellularLocation>
</comment>
<dbReference type="PANTHER" id="PTHR32024">
    <property type="entry name" value="TRK SYSTEM POTASSIUM UPTAKE PROTEIN TRKG-RELATED"/>
    <property type="match status" value="1"/>
</dbReference>
<name>A0A9D1DL76_9FIRM</name>
<keyword evidence="6" id="KW-0633">Potassium transport</keyword>
<evidence type="ECO:0000256" key="8">
    <source>
        <dbReference type="ARBA" id="ARBA00022958"/>
    </source>
</evidence>
<feature type="binding site" evidence="12">
    <location>
        <position position="109"/>
    </location>
    <ligand>
        <name>K(+)</name>
        <dbReference type="ChEBI" id="CHEBI:29103"/>
    </ligand>
</feature>
<evidence type="ECO:0000256" key="7">
    <source>
        <dbReference type="ARBA" id="ARBA00022692"/>
    </source>
</evidence>
<feature type="transmembrane region" description="Helical" evidence="13">
    <location>
        <begin position="182"/>
        <end position="204"/>
    </location>
</feature>
<keyword evidence="5" id="KW-0997">Cell inner membrane</keyword>
<feature type="transmembrane region" description="Helical" evidence="13">
    <location>
        <begin position="67"/>
        <end position="88"/>
    </location>
</feature>
<keyword evidence="12" id="KW-0479">Metal-binding</keyword>
<evidence type="ECO:0000313" key="15">
    <source>
        <dbReference type="Proteomes" id="UP000824238"/>
    </source>
</evidence>
<reference evidence="14" key="1">
    <citation type="submission" date="2020-10" db="EMBL/GenBank/DDBJ databases">
        <authorList>
            <person name="Gilroy R."/>
        </authorList>
    </citation>
    <scope>NUCLEOTIDE SEQUENCE</scope>
    <source>
        <strain evidence="14">ChiGjej3B3-7149</strain>
    </source>
</reference>
<keyword evidence="4" id="KW-1003">Cell membrane</keyword>
<evidence type="ECO:0000256" key="10">
    <source>
        <dbReference type="ARBA" id="ARBA00023065"/>
    </source>
</evidence>
<dbReference type="EMBL" id="DVHH01000110">
    <property type="protein sequence ID" value="HIR54827.1"/>
    <property type="molecule type" value="Genomic_DNA"/>
</dbReference>
<feature type="binding site" evidence="12">
    <location>
        <position position="108"/>
    </location>
    <ligand>
        <name>K(+)</name>
        <dbReference type="ChEBI" id="CHEBI:29103"/>
    </ligand>
</feature>
<feature type="non-terminal residue" evidence="14">
    <location>
        <position position="461"/>
    </location>
</feature>
<feature type="transmembrane region" description="Helical" evidence="13">
    <location>
        <begin position="130"/>
        <end position="149"/>
    </location>
</feature>
<dbReference type="GO" id="GO:0046872">
    <property type="term" value="F:metal ion binding"/>
    <property type="evidence" value="ECO:0007669"/>
    <property type="project" value="UniProtKB-KW"/>
</dbReference>
<feature type="transmembrane region" description="Helical" evidence="13">
    <location>
        <begin position="391"/>
        <end position="410"/>
    </location>
</feature>
<dbReference type="PIRSF" id="PIRSF006247">
    <property type="entry name" value="TrkH"/>
    <property type="match status" value="1"/>
</dbReference>
<evidence type="ECO:0000256" key="11">
    <source>
        <dbReference type="ARBA" id="ARBA00023136"/>
    </source>
</evidence>
<evidence type="ECO:0000256" key="6">
    <source>
        <dbReference type="ARBA" id="ARBA00022538"/>
    </source>
</evidence>
<feature type="transmembrane region" description="Helical" evidence="13">
    <location>
        <begin position="269"/>
        <end position="288"/>
    </location>
</feature>
<feature type="binding site" evidence="12">
    <location>
        <position position="429"/>
    </location>
    <ligand>
        <name>K(+)</name>
        <dbReference type="ChEBI" id="CHEBI:29103"/>
    </ligand>
</feature>
<sequence length="461" mass="50137">MNYRMISKILGRVMAVETTLMVLPTLTALYYGESVLPFVCTMLIAAALFGLLTLPKLRHHDIYAREGFVSVALSWLLMSLVGALPFVFSGEIPNYFDAFFEIVSGFTTTGASVVANVEELSCGVLLWRSLSHWIGGMGVLVFIMAVLPLSEERSMHIMRAEVPGPQVGKLVPRIRHSSAITYLIYVALTVMLILLLCLGGMPFFDSVNHAMATAATGGFSVKAASIGFYNSAYIDVVTGVFMLLFGVNFSIYFLLIMRKFRPALKNSELHLYFGIAAFATLAIALDINGDYGGFWHSLRLSFFQVSSIMTTTGFATADFNHWPAFSKGMLVLLMFIGASAGSTGGGIKVSRIHILASAAKQELGKLLNPRRTVSVRLDGHSIDTTTIRCTLVFFALYIGITFLSTLAVSLDGYDLETNFTAVTSCISNVGPGLSLVGPMGNYSMFSNFSKVLLSFDMLVGR</sequence>
<organism evidence="14 15">
    <name type="scientific">Candidatus Scatomorpha intestinigallinarum</name>
    <dbReference type="NCBI Taxonomy" id="2840923"/>
    <lineage>
        <taxon>Bacteria</taxon>
        <taxon>Bacillati</taxon>
        <taxon>Bacillota</taxon>
        <taxon>Clostridia</taxon>
        <taxon>Eubacteriales</taxon>
        <taxon>Candidatus Scatomorpha</taxon>
    </lineage>
</organism>
<evidence type="ECO:0000256" key="12">
    <source>
        <dbReference type="PIRSR" id="PIRSR006247-1"/>
    </source>
</evidence>
<evidence type="ECO:0000256" key="4">
    <source>
        <dbReference type="ARBA" id="ARBA00022475"/>
    </source>
</evidence>
<dbReference type="InterPro" id="IPR003445">
    <property type="entry name" value="Cat_transpt"/>
</dbReference>
<dbReference type="AlphaFoldDB" id="A0A9D1DL76"/>
<keyword evidence="11 13" id="KW-0472">Membrane</keyword>
<dbReference type="GO" id="GO:0005886">
    <property type="term" value="C:plasma membrane"/>
    <property type="evidence" value="ECO:0007669"/>
    <property type="project" value="UniProtKB-SubCell"/>
</dbReference>
<comment type="caution">
    <text evidence="14">The sequence shown here is derived from an EMBL/GenBank/DDBJ whole genome shotgun (WGS) entry which is preliminary data.</text>
</comment>
<evidence type="ECO:0000256" key="13">
    <source>
        <dbReference type="SAM" id="Phobius"/>
    </source>
</evidence>
<feature type="binding site" evidence="12">
    <location>
        <position position="217"/>
    </location>
    <ligand>
        <name>K(+)</name>
        <dbReference type="ChEBI" id="CHEBI:29103"/>
    </ligand>
</feature>
<keyword evidence="9 13" id="KW-1133">Transmembrane helix</keyword>
<evidence type="ECO:0000256" key="1">
    <source>
        <dbReference type="ARBA" id="ARBA00004429"/>
    </source>
</evidence>
<evidence type="ECO:0000256" key="2">
    <source>
        <dbReference type="ARBA" id="ARBA00009137"/>
    </source>
</evidence>
<keyword evidence="8 12" id="KW-0630">Potassium</keyword>